<feature type="transmembrane region" description="Helical" evidence="1">
    <location>
        <begin position="46"/>
        <end position="67"/>
    </location>
</feature>
<feature type="transmembrane region" description="Helical" evidence="1">
    <location>
        <begin position="214"/>
        <end position="234"/>
    </location>
</feature>
<feature type="transmembrane region" description="Helical" evidence="1">
    <location>
        <begin position="363"/>
        <end position="384"/>
    </location>
</feature>
<keyword evidence="1" id="KW-0812">Transmembrane</keyword>
<feature type="transmembrane region" description="Helical" evidence="1">
    <location>
        <begin position="454"/>
        <end position="477"/>
    </location>
</feature>
<feature type="transmembrane region" description="Helical" evidence="1">
    <location>
        <begin position="338"/>
        <end position="356"/>
    </location>
</feature>
<name>A0A7V8NNF0_9BACT</name>
<feature type="transmembrane region" description="Helical" evidence="1">
    <location>
        <begin position="105"/>
        <end position="126"/>
    </location>
</feature>
<feature type="transmembrane region" description="Helical" evidence="1">
    <location>
        <begin position="404"/>
        <end position="433"/>
    </location>
</feature>
<proteinExistence type="predicted"/>
<feature type="non-terminal residue" evidence="2">
    <location>
        <position position="1"/>
    </location>
</feature>
<keyword evidence="3" id="KW-1185">Reference proteome</keyword>
<protein>
    <submittedName>
        <fullName evidence="2">Uncharacterized protein</fullName>
    </submittedName>
</protein>
<sequence>SLSFLSFFFGVPLLATLSLGDEFRYRTLSLWLAQPSSRLQLWGEKMGVMCPAVLSAALVSGIVMFSFTWPHTLLAYKIAAAVYVIVTMASATLCTLTTKSTLGSLALDAGILFLGALFSGGVEAPFRSSPLLDRSSAGTITVILAFGICFAALTLWLGARKLARFQATGGSSGEDLLIAGPSVMPEALAEWFRSRPSGASLNLIRKEFRLLRPLWLTELLVLLYVGFLGTFRLLPAPSKWELRTGLEWALLGPLLSVCVAMAGLAGILSLGEERSSGTRAWQMTLPVSARRQWLIKLVVAMFSGLACAAVFPVLAMIVGGAVFGSPLMYVNAHSLPDVLIMFGVLTFTCFWCACAANGTVRAAIWAVPVTAAIPFASFAGLWLGKELAQFTGSLKDFMVSSLRLSPLAFTAVSDFARSTALWLFIPAMLLGLIQSYRLFRTEPDESVVRMLRAILPLAVVTMLWSFSASAGFLYSLWEPFAETRQALDQFHPATAKLELTGEDLARSSSFTALTRRWLRGARIAVAPAHSHLPGYLATIHLASGLECRLTVTHYGGTAASCGN</sequence>
<feature type="transmembrane region" description="Helical" evidence="1">
    <location>
        <begin position="73"/>
        <end position="93"/>
    </location>
</feature>
<keyword evidence="1" id="KW-1133">Transmembrane helix</keyword>
<comment type="caution">
    <text evidence="2">The sequence shown here is derived from an EMBL/GenBank/DDBJ whole genome shotgun (WGS) entry which is preliminary data.</text>
</comment>
<evidence type="ECO:0000313" key="3">
    <source>
        <dbReference type="Proteomes" id="UP000567293"/>
    </source>
</evidence>
<organism evidence="2 3">
    <name type="scientific">Candidatus Acidiferrum panamense</name>
    <dbReference type="NCBI Taxonomy" id="2741543"/>
    <lineage>
        <taxon>Bacteria</taxon>
        <taxon>Pseudomonadati</taxon>
        <taxon>Acidobacteriota</taxon>
        <taxon>Terriglobia</taxon>
        <taxon>Candidatus Acidiferrales</taxon>
        <taxon>Candidatus Acidiferrum</taxon>
    </lineage>
</organism>
<keyword evidence="1" id="KW-0472">Membrane</keyword>
<dbReference type="AlphaFoldDB" id="A0A7V8NNF0"/>
<feature type="transmembrane region" description="Helical" evidence="1">
    <location>
        <begin position="254"/>
        <end position="272"/>
    </location>
</feature>
<reference evidence="2" key="1">
    <citation type="submission" date="2020-06" db="EMBL/GenBank/DDBJ databases">
        <title>Legume-microbial interactions unlock mineral nutrients during tropical forest succession.</title>
        <authorList>
            <person name="Epihov D.Z."/>
        </authorList>
    </citation>
    <scope>NUCLEOTIDE SEQUENCE [LARGE SCALE GENOMIC DNA]</scope>
    <source>
        <strain evidence="2">Pan2503</strain>
    </source>
</reference>
<evidence type="ECO:0000313" key="2">
    <source>
        <dbReference type="EMBL" id="MBA0084536.1"/>
    </source>
</evidence>
<feature type="transmembrane region" description="Helical" evidence="1">
    <location>
        <begin position="138"/>
        <end position="157"/>
    </location>
</feature>
<feature type="transmembrane region" description="Helical" evidence="1">
    <location>
        <begin position="293"/>
        <end position="318"/>
    </location>
</feature>
<accession>A0A7V8NNF0</accession>
<gene>
    <name evidence="2" type="ORF">HRJ53_06045</name>
</gene>
<dbReference type="Proteomes" id="UP000567293">
    <property type="component" value="Unassembled WGS sequence"/>
</dbReference>
<dbReference type="EMBL" id="JACDQQ010000599">
    <property type="protein sequence ID" value="MBA0084536.1"/>
    <property type="molecule type" value="Genomic_DNA"/>
</dbReference>
<evidence type="ECO:0000256" key="1">
    <source>
        <dbReference type="SAM" id="Phobius"/>
    </source>
</evidence>